<evidence type="ECO:0000313" key="6">
    <source>
        <dbReference type="Proteomes" id="UP000306477"/>
    </source>
</evidence>
<dbReference type="InterPro" id="IPR038109">
    <property type="entry name" value="DNA_bind_recomb_sf"/>
</dbReference>
<gene>
    <name evidence="5" type="ORF">E1I69_05610</name>
</gene>
<dbReference type="EMBL" id="SLUB01000006">
    <property type="protein sequence ID" value="THE13978.1"/>
    <property type="molecule type" value="Genomic_DNA"/>
</dbReference>
<keyword evidence="1" id="KW-0238">DNA-binding</keyword>
<evidence type="ECO:0000256" key="3">
    <source>
        <dbReference type="SAM" id="Coils"/>
    </source>
</evidence>
<feature type="domain" description="Recombinase" evidence="4">
    <location>
        <begin position="6"/>
        <end position="132"/>
    </location>
</feature>
<evidence type="ECO:0000256" key="1">
    <source>
        <dbReference type="ARBA" id="ARBA00023125"/>
    </source>
</evidence>
<accession>A0A4S3PW71</accession>
<proteinExistence type="predicted"/>
<keyword evidence="3" id="KW-0175">Coiled coil</keyword>
<evidence type="ECO:0000256" key="2">
    <source>
        <dbReference type="ARBA" id="ARBA00023172"/>
    </source>
</evidence>
<keyword evidence="2" id="KW-0233">DNA recombination</keyword>
<dbReference type="GO" id="GO:0003677">
    <property type="term" value="F:DNA binding"/>
    <property type="evidence" value="ECO:0007669"/>
    <property type="project" value="UniProtKB-KW"/>
</dbReference>
<name>A0A4S3PW71_9BACI</name>
<dbReference type="Pfam" id="PF07508">
    <property type="entry name" value="Recombinase"/>
    <property type="match status" value="1"/>
</dbReference>
<dbReference type="AlphaFoldDB" id="A0A4S3PW71"/>
<comment type="caution">
    <text evidence="5">The sequence shown here is derived from an EMBL/GenBank/DDBJ whole genome shotgun (WGS) entry which is preliminary data.</text>
</comment>
<dbReference type="RefSeq" id="WP_136378617.1">
    <property type="nucleotide sequence ID" value="NZ_SLUB01000006.1"/>
</dbReference>
<dbReference type="Pfam" id="PF13408">
    <property type="entry name" value="Zn_ribbon_recom"/>
    <property type="match status" value="1"/>
</dbReference>
<dbReference type="InterPro" id="IPR025827">
    <property type="entry name" value="Zn_ribbon_recom_dom"/>
</dbReference>
<dbReference type="InterPro" id="IPR050639">
    <property type="entry name" value="SSR_resolvase"/>
</dbReference>
<dbReference type="InterPro" id="IPR011109">
    <property type="entry name" value="DNA_bind_recombinase_dom"/>
</dbReference>
<feature type="coiled-coil region" evidence="3">
    <location>
        <begin position="246"/>
        <end position="299"/>
    </location>
</feature>
<organism evidence="5 6">
    <name type="scientific">Bacillus timonensis</name>
    <dbReference type="NCBI Taxonomy" id="1033734"/>
    <lineage>
        <taxon>Bacteria</taxon>
        <taxon>Bacillati</taxon>
        <taxon>Bacillota</taxon>
        <taxon>Bacilli</taxon>
        <taxon>Bacillales</taxon>
        <taxon>Bacillaceae</taxon>
        <taxon>Bacillus</taxon>
    </lineage>
</organism>
<dbReference type="OrthoDB" id="9811097at2"/>
<dbReference type="GO" id="GO:0000150">
    <property type="term" value="F:DNA strand exchange activity"/>
    <property type="evidence" value="ECO:0007669"/>
    <property type="project" value="InterPro"/>
</dbReference>
<dbReference type="PROSITE" id="PS51737">
    <property type="entry name" value="RECOMBINASE_DNA_BIND"/>
    <property type="match status" value="1"/>
</dbReference>
<reference evidence="5 6" key="1">
    <citation type="journal article" date="2019" name="Indoor Air">
        <title>Impacts of indoor surface finishes on bacterial viability.</title>
        <authorList>
            <person name="Hu J."/>
            <person name="Maamar S.B."/>
            <person name="Glawe A.J."/>
            <person name="Gottel N."/>
            <person name="Gilbert J.A."/>
            <person name="Hartmann E.M."/>
        </authorList>
    </citation>
    <scope>NUCLEOTIDE SEQUENCE [LARGE SCALE GENOMIC DNA]</scope>
    <source>
        <strain evidence="5 6">AF060A6</strain>
    </source>
</reference>
<dbReference type="Gene3D" id="3.90.1750.20">
    <property type="entry name" value="Putative Large Serine Recombinase, Chain B, Domain 2"/>
    <property type="match status" value="1"/>
</dbReference>
<evidence type="ECO:0000259" key="4">
    <source>
        <dbReference type="PROSITE" id="PS51737"/>
    </source>
</evidence>
<dbReference type="PANTHER" id="PTHR30461">
    <property type="entry name" value="DNA-INVERTASE FROM LAMBDOID PROPHAGE"/>
    <property type="match status" value="1"/>
</dbReference>
<sequence length="371" mass="43315">MPTTFFLGYDTDEDGEIVINEEQAEVVRRIFREYLEGKGCPSIAKGLMRDGIKTGKGNKTWTGDSVYKILRQEKYQGHCLAQKTVTIDFLSHKRVRNNDIQPQYFVKNTHPAIISEETFEAVQQEMKRRRLMMKDPDEKYRQHFSSVSPFSNQFYCGECGRPAIRRRMTSSRKGEKYYISAWQCRVTAGRDPDYTDCKTSYVHETDLENAFMKIMREMKEHPDEVIEEAKQVITKASLSPSEQQRLGELNTQIEAVADRISDLAAKGSTTNDAIYDATLRHLIYEQEILQQERDSLEDNMQEQLYLEKQLQSLIDILETTEKLKDFDVKLFKSTIERGIIYKERMVEFQFKCGVKRTICARERKTPKKKKA</sequence>
<protein>
    <recommendedName>
        <fullName evidence="4">Recombinase domain-containing protein</fullName>
    </recommendedName>
</protein>
<dbReference type="PANTHER" id="PTHR30461:SF2">
    <property type="entry name" value="SERINE RECOMBINASE PINE-RELATED"/>
    <property type="match status" value="1"/>
</dbReference>
<evidence type="ECO:0000313" key="5">
    <source>
        <dbReference type="EMBL" id="THE13978.1"/>
    </source>
</evidence>
<keyword evidence="6" id="KW-1185">Reference proteome</keyword>
<dbReference type="Proteomes" id="UP000306477">
    <property type="component" value="Unassembled WGS sequence"/>
</dbReference>